<dbReference type="Proteomes" id="UP000270296">
    <property type="component" value="Unassembled WGS sequence"/>
</dbReference>
<reference evidence="3 4" key="2">
    <citation type="submission" date="2018-11" db="EMBL/GenBank/DDBJ databases">
        <authorList>
            <consortium name="Pathogen Informatics"/>
        </authorList>
    </citation>
    <scope>NUCLEOTIDE SEQUENCE [LARGE SCALE GENOMIC DNA]</scope>
</reference>
<evidence type="ECO:0000313" key="3">
    <source>
        <dbReference type="EMBL" id="VDP12126.1"/>
    </source>
</evidence>
<dbReference type="InterPro" id="IPR000697">
    <property type="entry name" value="WH1/EVH1_dom"/>
</dbReference>
<dbReference type="OrthoDB" id="10021476at2759"/>
<accession>A0A183IU66</accession>
<dbReference type="AlphaFoldDB" id="A0A183IU66"/>
<feature type="domain" description="WH1" evidence="2">
    <location>
        <begin position="32"/>
        <end position="162"/>
    </location>
</feature>
<reference evidence="5" key="1">
    <citation type="submission" date="2016-06" db="UniProtKB">
        <authorList>
            <consortium name="WormBaseParasite"/>
        </authorList>
    </citation>
    <scope>IDENTIFICATION</scope>
</reference>
<evidence type="ECO:0000313" key="4">
    <source>
        <dbReference type="Proteomes" id="UP000270296"/>
    </source>
</evidence>
<sequence>MEDSSNSSGRDDDQANGLLADQELFKVELMYTSRTSKAFVCSCLANLYQKRSGAAPAKAKDGKEWFLVATGIPVLVAELRETRNGGPPTCVLQMRMTEYGTGFTLWMESLDQSSRYIDNEPGFHTVEIKKNDDSNLTVGLSFDNPVSARNFFHRFKIWQTECRNSAEVHRSGRKGLFKHSITVEWPMTIAGLIARQRLPVAKSSISGPCFFRHVTSLRPHDILNHSQSFVDQVTTLPSSFKSHSPDSRRITQHSMSLHRNSVMEELKERSYNQ</sequence>
<dbReference type="WBParaSite" id="SBAD_0000743001-mRNA-1">
    <property type="protein sequence ID" value="SBAD_0000743001-mRNA-1"/>
    <property type="gene ID" value="SBAD_0000743001"/>
</dbReference>
<name>A0A183IU66_9BILA</name>
<evidence type="ECO:0000313" key="5">
    <source>
        <dbReference type="WBParaSite" id="SBAD_0000743001-mRNA-1"/>
    </source>
</evidence>
<dbReference type="EMBL" id="UZAM01010377">
    <property type="protein sequence ID" value="VDP12126.1"/>
    <property type="molecule type" value="Genomic_DNA"/>
</dbReference>
<evidence type="ECO:0000256" key="1">
    <source>
        <dbReference type="SAM" id="MobiDB-lite"/>
    </source>
</evidence>
<feature type="region of interest" description="Disordered" evidence="1">
    <location>
        <begin position="237"/>
        <end position="273"/>
    </location>
</feature>
<feature type="compositionally biased region" description="Basic and acidic residues" evidence="1">
    <location>
        <begin position="261"/>
        <end position="273"/>
    </location>
</feature>
<dbReference type="Gene3D" id="2.30.29.30">
    <property type="entry name" value="Pleckstrin-homology domain (PH domain)/Phosphotyrosine-binding domain (PTB)"/>
    <property type="match status" value="1"/>
</dbReference>
<proteinExistence type="predicted"/>
<organism evidence="5">
    <name type="scientific">Soboliphyme baturini</name>
    <dbReference type="NCBI Taxonomy" id="241478"/>
    <lineage>
        <taxon>Eukaryota</taxon>
        <taxon>Metazoa</taxon>
        <taxon>Ecdysozoa</taxon>
        <taxon>Nematoda</taxon>
        <taxon>Enoplea</taxon>
        <taxon>Dorylaimia</taxon>
        <taxon>Dioctophymatida</taxon>
        <taxon>Dioctophymatoidea</taxon>
        <taxon>Soboliphymatidae</taxon>
        <taxon>Soboliphyme</taxon>
    </lineage>
</organism>
<dbReference type="PROSITE" id="PS50229">
    <property type="entry name" value="WH1"/>
    <property type="match status" value="1"/>
</dbReference>
<protein>
    <submittedName>
        <fullName evidence="5">WH1 domain-containing protein</fullName>
    </submittedName>
</protein>
<dbReference type="InterPro" id="IPR011993">
    <property type="entry name" value="PH-like_dom_sf"/>
</dbReference>
<evidence type="ECO:0000259" key="2">
    <source>
        <dbReference type="PROSITE" id="PS50229"/>
    </source>
</evidence>
<gene>
    <name evidence="3" type="ORF">SBAD_LOCUS7163</name>
</gene>
<keyword evidence="4" id="KW-1185">Reference proteome</keyword>